<gene>
    <name evidence="1" type="ORF">B5766_07720</name>
</gene>
<name>A0A2A6FRG4_9MICO</name>
<sequence length="495" mass="55924">MSGLSSMRVRFPRLERRGAMWGRSWTQLMTASVPLFVMLFAFMFEAFGVLGVVLIPGLLTMVVALTNWRRESVMVWAMHFWRFWRCRAQRQWYTDGIPEVMKIGELELPGMLAPLSIHETSNELGFVYDPHRKRFSITFRFDAPAWELTDDPQRERSVAGFAGFLNGLGRVPGLVLVDLRARRDPSDSSEAVTYMQHRMGVGEDEVLSWSQQQAVAAARDMQLVAMDTSYEATFTLSAASLRDQRFQQRMDRIGGDLQSAGQVLELEADSIKKSLTSAGVHNVRVLDATGLRLAIRRGFDPFTVSDRLRAGEPVSRVSAKQYVRPLRLEAHSDHVRADGAWHQGFLVMEWPLSDVGMGFLTDLVDDHGSYTRCFTLQIEPIDKDRARRQVEKALTDLDTAEALRTKMGNRTTRAQRKEADEVADREEALTEGHREMSYRGFVVTSARSREGLDEARVAVEVAATEANLEVRLFHACQAQVLITAVLPVGAGRWKR</sequence>
<reference evidence="2" key="1">
    <citation type="submission" date="2017-03" db="EMBL/GenBank/DDBJ databases">
        <authorList>
            <person name="Lund M.B."/>
        </authorList>
    </citation>
    <scope>NUCLEOTIDE SEQUENCE [LARGE SCALE GENOMIC DNA]</scope>
</reference>
<evidence type="ECO:0000313" key="1">
    <source>
        <dbReference type="EMBL" id="PDQ35196.1"/>
    </source>
</evidence>
<dbReference type="NCBIfam" id="NF042935">
    <property type="entry name" value="SCO6880_fam"/>
    <property type="match status" value="1"/>
</dbReference>
<protein>
    <recommendedName>
        <fullName evidence="3">PrgI family protein</fullName>
    </recommendedName>
</protein>
<comment type="caution">
    <text evidence="1">The sequence shown here is derived from an EMBL/GenBank/DDBJ whole genome shotgun (WGS) entry which is preliminary data.</text>
</comment>
<dbReference type="AlphaFoldDB" id="A0A2A6FRG4"/>
<organism evidence="1 2">
    <name type="scientific">Candidatus Lumbricidiphila eiseniae</name>
    <dbReference type="NCBI Taxonomy" id="1969409"/>
    <lineage>
        <taxon>Bacteria</taxon>
        <taxon>Bacillati</taxon>
        <taxon>Actinomycetota</taxon>
        <taxon>Actinomycetes</taxon>
        <taxon>Micrococcales</taxon>
        <taxon>Microbacteriaceae</taxon>
        <taxon>Candidatus Lumbricidiphila</taxon>
    </lineage>
</organism>
<dbReference type="InterPro" id="IPR049978">
    <property type="entry name" value="SCO6880-like"/>
</dbReference>
<evidence type="ECO:0000313" key="2">
    <source>
        <dbReference type="Proteomes" id="UP000219994"/>
    </source>
</evidence>
<proteinExistence type="predicted"/>
<evidence type="ECO:0008006" key="3">
    <source>
        <dbReference type="Google" id="ProtNLM"/>
    </source>
</evidence>
<accession>A0A2A6FRG4</accession>
<dbReference type="Proteomes" id="UP000219994">
    <property type="component" value="Unassembled WGS sequence"/>
</dbReference>
<dbReference type="EMBL" id="NAEP01000039">
    <property type="protein sequence ID" value="PDQ35196.1"/>
    <property type="molecule type" value="Genomic_DNA"/>
</dbReference>